<dbReference type="EMBL" id="CP048222">
    <property type="protein sequence ID" value="QHT66902.1"/>
    <property type="molecule type" value="Genomic_DNA"/>
</dbReference>
<dbReference type="InterPro" id="IPR014922">
    <property type="entry name" value="YdhG-like"/>
</dbReference>
<accession>A0A6C0GGP1</accession>
<organism evidence="2 3">
    <name type="scientific">Rhodocytophaga rosea</name>
    <dbReference type="NCBI Taxonomy" id="2704465"/>
    <lineage>
        <taxon>Bacteria</taxon>
        <taxon>Pseudomonadati</taxon>
        <taxon>Bacteroidota</taxon>
        <taxon>Cytophagia</taxon>
        <taxon>Cytophagales</taxon>
        <taxon>Rhodocytophagaceae</taxon>
        <taxon>Rhodocytophaga</taxon>
    </lineage>
</organism>
<sequence length="57" mass="6946">MIEDFIVNLPDREKKIVNRLRNIILETAPMLREKLSYGVPYYFLKKRICFRRCLEIS</sequence>
<dbReference type="Proteomes" id="UP000480178">
    <property type="component" value="Chromosome"/>
</dbReference>
<dbReference type="RefSeq" id="WP_162442954.1">
    <property type="nucleotide sequence ID" value="NZ_CP048222.1"/>
</dbReference>
<dbReference type="AlphaFoldDB" id="A0A6C0GGP1"/>
<reference evidence="2 3" key="1">
    <citation type="submission" date="2020-01" db="EMBL/GenBank/DDBJ databases">
        <authorList>
            <person name="Kim M.K."/>
        </authorList>
    </citation>
    <scope>NUCLEOTIDE SEQUENCE [LARGE SCALE GENOMIC DNA]</scope>
    <source>
        <strain evidence="2 3">172606-1</strain>
    </source>
</reference>
<evidence type="ECO:0000313" key="3">
    <source>
        <dbReference type="Proteomes" id="UP000480178"/>
    </source>
</evidence>
<protein>
    <submittedName>
        <fullName evidence="2">DUF1801 domain-containing protein</fullName>
    </submittedName>
</protein>
<dbReference type="Pfam" id="PF08818">
    <property type="entry name" value="DUF1801"/>
    <property type="match status" value="1"/>
</dbReference>
<dbReference type="SUPFAM" id="SSF159888">
    <property type="entry name" value="YdhG-like"/>
    <property type="match status" value="1"/>
</dbReference>
<evidence type="ECO:0000259" key="1">
    <source>
        <dbReference type="Pfam" id="PF08818"/>
    </source>
</evidence>
<keyword evidence="3" id="KW-1185">Reference proteome</keyword>
<gene>
    <name evidence="2" type="ORF">GXP67_09645</name>
</gene>
<evidence type="ECO:0000313" key="2">
    <source>
        <dbReference type="EMBL" id="QHT66902.1"/>
    </source>
</evidence>
<feature type="domain" description="YdhG-like" evidence="1">
    <location>
        <begin position="14"/>
        <end position="50"/>
    </location>
</feature>
<dbReference type="Gene3D" id="3.90.1150.200">
    <property type="match status" value="1"/>
</dbReference>
<proteinExistence type="predicted"/>
<name>A0A6C0GGP1_9BACT</name>
<dbReference type="KEGG" id="rhoz:GXP67_09645"/>